<organism evidence="1 2">
    <name type="scientific">Choristoneura fumiferana</name>
    <name type="common">Spruce budworm moth</name>
    <name type="synonym">Archips fumiferana</name>
    <dbReference type="NCBI Taxonomy" id="7141"/>
    <lineage>
        <taxon>Eukaryota</taxon>
        <taxon>Metazoa</taxon>
        <taxon>Ecdysozoa</taxon>
        <taxon>Arthropoda</taxon>
        <taxon>Hexapoda</taxon>
        <taxon>Insecta</taxon>
        <taxon>Pterygota</taxon>
        <taxon>Neoptera</taxon>
        <taxon>Endopterygota</taxon>
        <taxon>Lepidoptera</taxon>
        <taxon>Glossata</taxon>
        <taxon>Ditrysia</taxon>
        <taxon>Tortricoidea</taxon>
        <taxon>Tortricidae</taxon>
        <taxon>Tortricinae</taxon>
        <taxon>Choristoneura</taxon>
    </lineage>
</organism>
<dbReference type="EMBL" id="CM046111">
    <property type="protein sequence ID" value="KAI8424681.1"/>
    <property type="molecule type" value="Genomic_DNA"/>
</dbReference>
<keyword evidence="2" id="KW-1185">Reference proteome</keyword>
<proteinExistence type="predicted"/>
<evidence type="ECO:0000313" key="1">
    <source>
        <dbReference type="EMBL" id="KAI8424681.1"/>
    </source>
</evidence>
<gene>
    <name evidence="1" type="ORF">MSG28_006636</name>
</gene>
<name>A0ACC0JKX2_CHOFU</name>
<sequence length="100" mass="10866">MIDSNEVKDKKVLSLCYGCPWAVEIAFHQEQTRTATRLPNIHAHVSEAAANTLPHLRHRAIGLTPVQRAKLMNIGAKLAMKAGFPCLVLHDVDPTAAAAC</sequence>
<evidence type="ECO:0000313" key="2">
    <source>
        <dbReference type="Proteomes" id="UP001064048"/>
    </source>
</evidence>
<dbReference type="Proteomes" id="UP001064048">
    <property type="component" value="Chromosome 11"/>
</dbReference>
<comment type="caution">
    <text evidence="1">The sequence shown here is derived from an EMBL/GenBank/DDBJ whole genome shotgun (WGS) entry which is preliminary data.</text>
</comment>
<accession>A0ACC0JKX2</accession>
<reference evidence="1 2" key="1">
    <citation type="journal article" date="2022" name="Genome Biol. Evol.">
        <title>The Spruce Budworm Genome: Reconstructing the Evolutionary History of Antifreeze Proteins.</title>
        <authorList>
            <person name="Beliveau C."/>
            <person name="Gagne P."/>
            <person name="Picq S."/>
            <person name="Vernygora O."/>
            <person name="Keeling C.I."/>
            <person name="Pinkney K."/>
            <person name="Doucet D."/>
            <person name="Wen F."/>
            <person name="Johnston J.S."/>
            <person name="Maaroufi H."/>
            <person name="Boyle B."/>
            <person name="Laroche J."/>
            <person name="Dewar K."/>
            <person name="Juretic N."/>
            <person name="Blackburn G."/>
            <person name="Nisole A."/>
            <person name="Brunet B."/>
            <person name="Brandao M."/>
            <person name="Lumley L."/>
            <person name="Duan J."/>
            <person name="Quan G."/>
            <person name="Lucarotti C.J."/>
            <person name="Roe A.D."/>
            <person name="Sperling F.A.H."/>
            <person name="Levesque R.C."/>
            <person name="Cusson M."/>
        </authorList>
    </citation>
    <scope>NUCLEOTIDE SEQUENCE [LARGE SCALE GENOMIC DNA]</scope>
    <source>
        <strain evidence="1">Glfc:IPQL:Cfum</strain>
    </source>
</reference>
<protein>
    <submittedName>
        <fullName evidence="1">Uncharacterized protein</fullName>
    </submittedName>
</protein>